<evidence type="ECO:0000256" key="4">
    <source>
        <dbReference type="ARBA" id="ARBA00022679"/>
    </source>
</evidence>
<evidence type="ECO:0000256" key="3">
    <source>
        <dbReference type="ARBA" id="ARBA00013262"/>
    </source>
</evidence>
<dbReference type="SUPFAM" id="SSF52540">
    <property type="entry name" value="P-loop containing nucleoside triphosphate hydrolases"/>
    <property type="match status" value="1"/>
</dbReference>
<evidence type="ECO:0000256" key="8">
    <source>
        <dbReference type="ARBA" id="ARBA00023034"/>
    </source>
</evidence>
<keyword evidence="7" id="KW-1133">Transmembrane helix</keyword>
<evidence type="ECO:0000256" key="11">
    <source>
        <dbReference type="ARBA" id="ARBA00023180"/>
    </source>
</evidence>
<evidence type="ECO:0000256" key="5">
    <source>
        <dbReference type="ARBA" id="ARBA00022692"/>
    </source>
</evidence>
<evidence type="ECO:0000313" key="17">
    <source>
        <dbReference type="WBParaSite" id="BXY_0166500.1"/>
    </source>
</evidence>
<sequence>MPSIAYPVRIPAVIHGPDPGRPFRVLAAVFRRLARPVQPVLRMAGLGFRLRPFLAGVLSTLAIVYLAGLNFEGPSISNLAYRKNEESLPLIQSKDGRVNVSSPLIFIGGIPRSGTTLMRAMLDAHDEVRCGEETRVIPRILGLRSAWIKSEKEWKRLQEAGVNDEVINSAISSFIIQVIAGHGQPARRYCNKDPFTLKSTEYLSQIFPNSRYILMIRDGRATVHSIISRKVTITGFDLTNYRQCLERWNAGISVMYEQCQNVGPQKCLMVWYEQLVLHPEAEMKKILKFLDLPWDDRVLHHEMLVGKKIALSKTERSTDQIVKPVNIDALTKWVGAIPDDVVADMAAIAPMLSVLGYDPLANPPNYGQPDDIVIKKTNDVRQNGQEWYQKAVAVVNDPDRVDKPHNYRRDVENALRGEPKIKVPRAQRMVDND</sequence>
<dbReference type="AlphaFoldDB" id="A0A1I7RLT0"/>
<evidence type="ECO:0000256" key="10">
    <source>
        <dbReference type="ARBA" id="ARBA00023157"/>
    </source>
</evidence>
<evidence type="ECO:0000256" key="6">
    <source>
        <dbReference type="ARBA" id="ARBA00022968"/>
    </source>
</evidence>
<dbReference type="PANTHER" id="PTHR12788:SF10">
    <property type="entry name" value="PROTEIN-TYROSINE SULFOTRANSFERASE"/>
    <property type="match status" value="1"/>
</dbReference>
<comment type="similarity">
    <text evidence="2 13">Belongs to the protein sulfotransferase family.</text>
</comment>
<comment type="subcellular location">
    <subcellularLocation>
        <location evidence="1">Golgi apparatus membrane</location>
        <topology evidence="1">Single-pass type II membrane protein</topology>
    </subcellularLocation>
</comment>
<proteinExistence type="inferred from homology"/>
<keyword evidence="4 13" id="KW-0808">Transferase</keyword>
<reference evidence="17" key="1">
    <citation type="submission" date="2016-11" db="UniProtKB">
        <authorList>
            <consortium name="WormBaseParasite"/>
        </authorList>
    </citation>
    <scope>IDENTIFICATION</scope>
</reference>
<dbReference type="GO" id="GO:0000139">
    <property type="term" value="C:Golgi membrane"/>
    <property type="evidence" value="ECO:0007669"/>
    <property type="project" value="UniProtKB-SubCell"/>
</dbReference>
<evidence type="ECO:0000313" key="16">
    <source>
        <dbReference type="Proteomes" id="UP000659654"/>
    </source>
</evidence>
<dbReference type="Proteomes" id="UP000659654">
    <property type="component" value="Unassembled WGS sequence"/>
</dbReference>
<dbReference type="Proteomes" id="UP000095284">
    <property type="component" value="Unplaced"/>
</dbReference>
<comment type="function">
    <text evidence="13">Catalyzes the O-sulfation of tyrosine residues within acidic motifs of polypeptides, using 3'-phosphoadenylyl sulfate (PAPS) as cosubstrate.</text>
</comment>
<comment type="catalytic activity">
    <reaction evidence="12 13">
        <text>L-tyrosyl-[protein] + 3'-phosphoadenylyl sulfate = O-sulfo-L-tyrosine-[protein] + adenosine 3',5'-bisphosphate + H(+)</text>
        <dbReference type="Rhea" id="RHEA:16801"/>
        <dbReference type="Rhea" id="RHEA-COMP:10136"/>
        <dbReference type="Rhea" id="RHEA-COMP:11688"/>
        <dbReference type="ChEBI" id="CHEBI:15378"/>
        <dbReference type="ChEBI" id="CHEBI:46858"/>
        <dbReference type="ChEBI" id="CHEBI:58339"/>
        <dbReference type="ChEBI" id="CHEBI:58343"/>
        <dbReference type="ChEBI" id="CHEBI:65286"/>
        <dbReference type="EC" id="2.8.2.20"/>
    </reaction>
</comment>
<keyword evidence="16" id="KW-1185">Reference proteome</keyword>
<dbReference type="Gene3D" id="3.40.50.300">
    <property type="entry name" value="P-loop containing nucleotide triphosphate hydrolases"/>
    <property type="match status" value="1"/>
</dbReference>
<organism evidence="15 17">
    <name type="scientific">Bursaphelenchus xylophilus</name>
    <name type="common">Pinewood nematode worm</name>
    <name type="synonym">Aphelenchoides xylophilus</name>
    <dbReference type="NCBI Taxonomy" id="6326"/>
    <lineage>
        <taxon>Eukaryota</taxon>
        <taxon>Metazoa</taxon>
        <taxon>Ecdysozoa</taxon>
        <taxon>Nematoda</taxon>
        <taxon>Chromadorea</taxon>
        <taxon>Rhabditida</taxon>
        <taxon>Tylenchina</taxon>
        <taxon>Tylenchomorpha</taxon>
        <taxon>Aphelenchoidea</taxon>
        <taxon>Aphelenchoididae</taxon>
        <taxon>Bursaphelenchus</taxon>
    </lineage>
</organism>
<accession>A0A1I7RLT0</accession>
<evidence type="ECO:0000256" key="13">
    <source>
        <dbReference type="RuleBase" id="RU365018"/>
    </source>
</evidence>
<dbReference type="InterPro" id="IPR026634">
    <property type="entry name" value="TPST-like"/>
</dbReference>
<dbReference type="Proteomes" id="UP000582659">
    <property type="component" value="Unassembled WGS sequence"/>
</dbReference>
<dbReference type="EC" id="2.8.2.20" evidence="3 13"/>
<dbReference type="FunFam" id="3.40.50.300:FF:000290">
    <property type="entry name" value="Protein-tyrosine sulfotransferase"/>
    <property type="match status" value="1"/>
</dbReference>
<dbReference type="SMR" id="A0A1I7RLT0"/>
<keyword evidence="5" id="KW-0812">Transmembrane</keyword>
<dbReference type="PANTHER" id="PTHR12788">
    <property type="entry name" value="PROTEIN-TYROSINE SULFOTRANSFERASE 2"/>
    <property type="match status" value="1"/>
</dbReference>
<evidence type="ECO:0000313" key="14">
    <source>
        <dbReference type="EMBL" id="CAD5220285.1"/>
    </source>
</evidence>
<dbReference type="OrthoDB" id="545675at2759"/>
<name>A0A1I7RLT0_BURXY</name>
<keyword evidence="9" id="KW-0472">Membrane</keyword>
<dbReference type="GO" id="GO:0008476">
    <property type="term" value="F:protein-tyrosine sulfotransferase activity"/>
    <property type="evidence" value="ECO:0007669"/>
    <property type="project" value="UniProtKB-EC"/>
</dbReference>
<keyword evidence="11" id="KW-0325">Glycoprotein</keyword>
<dbReference type="EMBL" id="CAJFDI010000003">
    <property type="protein sequence ID" value="CAD5220285.1"/>
    <property type="molecule type" value="Genomic_DNA"/>
</dbReference>
<dbReference type="eggNOG" id="KOG3988">
    <property type="taxonomic scope" value="Eukaryota"/>
</dbReference>
<dbReference type="InterPro" id="IPR027417">
    <property type="entry name" value="P-loop_NTPase"/>
</dbReference>
<gene>
    <name evidence="14" type="ORF">BXYJ_LOCUS6102</name>
</gene>
<dbReference type="EMBL" id="CAJFCV020000003">
    <property type="protein sequence ID" value="CAG9106286.1"/>
    <property type="molecule type" value="Genomic_DNA"/>
</dbReference>
<keyword evidence="8" id="KW-0333">Golgi apparatus</keyword>
<evidence type="ECO:0000256" key="7">
    <source>
        <dbReference type="ARBA" id="ARBA00022989"/>
    </source>
</evidence>
<evidence type="ECO:0000256" key="2">
    <source>
        <dbReference type="ARBA" id="ARBA00009988"/>
    </source>
</evidence>
<evidence type="ECO:0000313" key="15">
    <source>
        <dbReference type="Proteomes" id="UP000095284"/>
    </source>
</evidence>
<evidence type="ECO:0000256" key="12">
    <source>
        <dbReference type="ARBA" id="ARBA00048460"/>
    </source>
</evidence>
<keyword evidence="6" id="KW-0735">Signal-anchor</keyword>
<dbReference type="WBParaSite" id="BXY_0166500.1">
    <property type="protein sequence ID" value="BXY_0166500.1"/>
    <property type="gene ID" value="BXY_0166500"/>
</dbReference>
<dbReference type="Pfam" id="PF13469">
    <property type="entry name" value="Sulfotransfer_3"/>
    <property type="match status" value="1"/>
</dbReference>
<reference evidence="14" key="2">
    <citation type="submission" date="2020-09" db="EMBL/GenBank/DDBJ databases">
        <authorList>
            <person name="Kikuchi T."/>
        </authorList>
    </citation>
    <scope>NUCLEOTIDE SEQUENCE</scope>
    <source>
        <strain evidence="14">Ka4C1</strain>
    </source>
</reference>
<keyword evidence="10" id="KW-1015">Disulfide bond</keyword>
<protein>
    <recommendedName>
        <fullName evidence="3 13">Protein-tyrosine sulfotransferase</fullName>
        <ecNumber evidence="3 13">2.8.2.20</ecNumber>
    </recommendedName>
</protein>
<evidence type="ECO:0000256" key="1">
    <source>
        <dbReference type="ARBA" id="ARBA00004323"/>
    </source>
</evidence>
<evidence type="ECO:0000256" key="9">
    <source>
        <dbReference type="ARBA" id="ARBA00023136"/>
    </source>
</evidence>